<name>A0ABP6KES1_9ACTN</name>
<keyword evidence="5" id="KW-1185">Reference proteome</keyword>
<evidence type="ECO:0000313" key="4">
    <source>
        <dbReference type="EMBL" id="GAA3007004.1"/>
    </source>
</evidence>
<dbReference type="InterPro" id="IPR036271">
    <property type="entry name" value="Tet_transcr_reg_TetR-rel_C_sf"/>
</dbReference>
<organism evidence="4 5">
    <name type="scientific">Streptosporangium longisporum</name>
    <dbReference type="NCBI Taxonomy" id="46187"/>
    <lineage>
        <taxon>Bacteria</taxon>
        <taxon>Bacillati</taxon>
        <taxon>Actinomycetota</taxon>
        <taxon>Actinomycetes</taxon>
        <taxon>Streptosporangiales</taxon>
        <taxon>Streptosporangiaceae</taxon>
        <taxon>Streptosporangium</taxon>
    </lineage>
</organism>
<comment type="caution">
    <text evidence="4">The sequence shown here is derived from an EMBL/GenBank/DDBJ whole genome shotgun (WGS) entry which is preliminary data.</text>
</comment>
<dbReference type="SUPFAM" id="SSF48498">
    <property type="entry name" value="Tetracyclin repressor-like, C-terminal domain"/>
    <property type="match status" value="1"/>
</dbReference>
<feature type="domain" description="HTH tetR-type" evidence="3">
    <location>
        <begin position="15"/>
        <end position="75"/>
    </location>
</feature>
<reference evidence="5" key="1">
    <citation type="journal article" date="2019" name="Int. J. Syst. Evol. Microbiol.">
        <title>The Global Catalogue of Microorganisms (GCM) 10K type strain sequencing project: providing services to taxonomists for standard genome sequencing and annotation.</title>
        <authorList>
            <consortium name="The Broad Institute Genomics Platform"/>
            <consortium name="The Broad Institute Genome Sequencing Center for Infectious Disease"/>
            <person name="Wu L."/>
            <person name="Ma J."/>
        </authorList>
    </citation>
    <scope>NUCLEOTIDE SEQUENCE [LARGE SCALE GENOMIC DNA]</scope>
    <source>
        <strain evidence="5">JCM 3106</strain>
    </source>
</reference>
<protein>
    <submittedName>
        <fullName evidence="4">TetR/AcrR family transcriptional regulator</fullName>
    </submittedName>
</protein>
<dbReference type="InterPro" id="IPR039536">
    <property type="entry name" value="TetR_C_Proteobacteria"/>
</dbReference>
<evidence type="ECO:0000256" key="1">
    <source>
        <dbReference type="ARBA" id="ARBA00023125"/>
    </source>
</evidence>
<sequence length="215" mass="23770">MDPRPSATAQTDRFERRRKAIIQAATEVFLQHGYLGATTDEVAARASVSKQTLYKHFADKRQLFAETIMDTTTDVADGLSGIAATLRDTPPQDVRRALRNLADGFLGNLLRPEVLRLRRLVIAESERFPEVGKAWFDRGFDRSLVVLGEAMRHLADRGLLRGVDDPTLAAYQFAGLVMYQPMNRAMFAGTDAVPPAETLDRIADAAVDTFLAAYG</sequence>
<gene>
    <name evidence="4" type="ORF">GCM10017559_31240</name>
</gene>
<dbReference type="SUPFAM" id="SSF46689">
    <property type="entry name" value="Homeodomain-like"/>
    <property type="match status" value="1"/>
</dbReference>
<evidence type="ECO:0000313" key="5">
    <source>
        <dbReference type="Proteomes" id="UP001499930"/>
    </source>
</evidence>
<keyword evidence="1 2" id="KW-0238">DNA-binding</keyword>
<dbReference type="PROSITE" id="PS50977">
    <property type="entry name" value="HTH_TETR_2"/>
    <property type="match status" value="1"/>
</dbReference>
<dbReference type="RefSeq" id="WP_344894822.1">
    <property type="nucleotide sequence ID" value="NZ_BAAAWD010000007.1"/>
</dbReference>
<dbReference type="EMBL" id="BAAAWD010000007">
    <property type="protein sequence ID" value="GAA3007004.1"/>
    <property type="molecule type" value="Genomic_DNA"/>
</dbReference>
<evidence type="ECO:0000259" key="3">
    <source>
        <dbReference type="PROSITE" id="PS50977"/>
    </source>
</evidence>
<dbReference type="InterPro" id="IPR009057">
    <property type="entry name" value="Homeodomain-like_sf"/>
</dbReference>
<dbReference type="InterPro" id="IPR001647">
    <property type="entry name" value="HTH_TetR"/>
</dbReference>
<accession>A0ABP6KES1</accession>
<dbReference type="Proteomes" id="UP001499930">
    <property type="component" value="Unassembled WGS sequence"/>
</dbReference>
<feature type="DNA-binding region" description="H-T-H motif" evidence="2">
    <location>
        <begin position="38"/>
        <end position="57"/>
    </location>
</feature>
<dbReference type="Pfam" id="PF00440">
    <property type="entry name" value="TetR_N"/>
    <property type="match status" value="1"/>
</dbReference>
<proteinExistence type="predicted"/>
<dbReference type="PRINTS" id="PR00455">
    <property type="entry name" value="HTHTETR"/>
</dbReference>
<dbReference type="PANTHER" id="PTHR30055">
    <property type="entry name" value="HTH-TYPE TRANSCRIPTIONAL REGULATOR RUTR"/>
    <property type="match status" value="1"/>
</dbReference>
<dbReference type="Pfam" id="PF14246">
    <property type="entry name" value="TetR_C_7"/>
    <property type="match status" value="1"/>
</dbReference>
<dbReference type="InterPro" id="IPR050109">
    <property type="entry name" value="HTH-type_TetR-like_transc_reg"/>
</dbReference>
<dbReference type="PANTHER" id="PTHR30055:SF146">
    <property type="entry name" value="HTH-TYPE TRANSCRIPTIONAL DUAL REGULATOR CECR"/>
    <property type="match status" value="1"/>
</dbReference>
<evidence type="ECO:0000256" key="2">
    <source>
        <dbReference type="PROSITE-ProRule" id="PRU00335"/>
    </source>
</evidence>
<dbReference type="Gene3D" id="1.10.357.10">
    <property type="entry name" value="Tetracycline Repressor, domain 2"/>
    <property type="match status" value="1"/>
</dbReference>